<accession>Q97JI8</accession>
<reference evidence="3 4" key="1">
    <citation type="journal article" date="2001" name="J. Bacteriol.">
        <title>Genome sequence and comparative analysis of the solvent-producing bacterium Clostridium acetobutylicum.</title>
        <authorList>
            <person name="Nolling J."/>
            <person name="Breton G."/>
            <person name="Omelchenko M.V."/>
            <person name="Makarova K.S."/>
            <person name="Zeng Q."/>
            <person name="Gibson R."/>
            <person name="Lee H.M."/>
            <person name="Dubois J."/>
            <person name="Qiu D."/>
            <person name="Hitti J."/>
            <person name="Wolf Y.I."/>
            <person name="Tatusov R.L."/>
            <person name="Sabathe F."/>
            <person name="Doucette-Stamm L."/>
            <person name="Soucaille P."/>
            <person name="Daly M.J."/>
            <person name="Bennett G.N."/>
            <person name="Koonin E.V."/>
            <person name="Smith D.R."/>
        </authorList>
    </citation>
    <scope>NUCLEOTIDE SEQUENCE [LARGE SCALE GENOMIC DNA]</scope>
    <source>
        <strain evidence="4">ATCC 824 / DSM 792 / JCM 1419 / LMG 5710 / VKM B-1787</strain>
    </source>
</reference>
<evidence type="ECO:0000259" key="2">
    <source>
        <dbReference type="SMART" id="SM00471"/>
    </source>
</evidence>
<keyword evidence="1" id="KW-0812">Transmembrane</keyword>
<dbReference type="EMBL" id="AE001437">
    <property type="protein sequence ID" value="AAK79263.1"/>
    <property type="molecule type" value="Genomic_DNA"/>
</dbReference>
<dbReference type="HOGENOM" id="CLU_015767_1_2_9"/>
<dbReference type="KEGG" id="cac:CA_C1292"/>
<dbReference type="PATRIC" id="fig|272562.8.peg.1493"/>
<dbReference type="InterPro" id="IPR006674">
    <property type="entry name" value="HD_domain"/>
</dbReference>
<dbReference type="CDD" id="cd00077">
    <property type="entry name" value="HDc"/>
    <property type="match status" value="1"/>
</dbReference>
<keyword evidence="3" id="KW-0378">Hydrolase</keyword>
<dbReference type="eggNOG" id="COG1480">
    <property type="taxonomic scope" value="Bacteria"/>
</dbReference>
<dbReference type="Pfam" id="PF01966">
    <property type="entry name" value="HD"/>
    <property type="match status" value="1"/>
</dbReference>
<gene>
    <name evidence="3" type="ordered locus">CA_C1292</name>
</gene>
<dbReference type="Pfam" id="PF07698">
    <property type="entry name" value="7TM-7TMR_HD"/>
    <property type="match status" value="1"/>
</dbReference>
<dbReference type="InterPro" id="IPR006675">
    <property type="entry name" value="HDIG_dom"/>
</dbReference>
<evidence type="ECO:0000313" key="3">
    <source>
        <dbReference type="EMBL" id="AAK79263.1"/>
    </source>
</evidence>
<dbReference type="PIR" id="D97059">
    <property type="entry name" value="D97059"/>
</dbReference>
<dbReference type="NCBIfam" id="TIGR00277">
    <property type="entry name" value="HDIG"/>
    <property type="match status" value="1"/>
</dbReference>
<evidence type="ECO:0000313" key="4">
    <source>
        <dbReference type="Proteomes" id="UP000000814"/>
    </source>
</evidence>
<dbReference type="SMART" id="SM00471">
    <property type="entry name" value="HDc"/>
    <property type="match status" value="1"/>
</dbReference>
<keyword evidence="1" id="KW-1133">Transmembrane helix</keyword>
<dbReference type="AlphaFoldDB" id="Q97JI8"/>
<feature type="transmembrane region" description="Helical" evidence="1">
    <location>
        <begin position="318"/>
        <end position="335"/>
    </location>
</feature>
<dbReference type="OrthoDB" id="9806952at2"/>
<feature type="transmembrane region" description="Helical" evidence="1">
    <location>
        <begin position="417"/>
        <end position="437"/>
    </location>
</feature>
<feature type="transmembrane region" description="Helical" evidence="1">
    <location>
        <begin position="260"/>
        <end position="282"/>
    </location>
</feature>
<keyword evidence="1" id="KW-0472">Membrane</keyword>
<dbReference type="SUPFAM" id="SSF109604">
    <property type="entry name" value="HD-domain/PDEase-like"/>
    <property type="match status" value="1"/>
</dbReference>
<name>Q97JI8_CLOAB</name>
<sequence>MKIVQLMKKDKSIKVMTFLFAFIIIYVILLTSVDTRKYSLKEGDIAKNDIKATRDVNDEAATEERRKQAVNSVGIQYDKNTEIINNIIDNINNDFTIMNKVKDENSDDKTKLSQLKSSLKTDLDDSNLSVILSMNKEDLKDLQQFIIKTLKDAYNGEIREDESSDIKKAQSSIAAEFSKEKFSKDATELGIAISNSYVKPNMFIDSKKTEEIKKDISKKVENVVIKKDQIIVKEGEPVTANEISVLEDLGLLSNSNGQSWYIYVALAVAVLIVLFLQIYYIYRYYKEIYRDNKKIIMLCVLNIISIILARSVGIISPFLIPLACAPMLMILLMDSRISLFESILNCIFISLICKFNIEVTILALMSSVIAFMSFRKMKQRNDTIYAALFIAIMNALMSFSIGFLVSSNLVDNVQKASFAFIAGILSAILTIGFLPIFESIFDVVTDVKLLELSDPNHPLIKKLLMEAPGTYHHSIIVANIAEAAVEEVGGNALLARVAAYYHDIGKLKRPYFFKENQVGGNNPHNKINPNLSALVIISHVKDGVDIAKEYNIPQIIQDTIQQHHGTTLVKYFYVTLKNASDNPEDIKEENFRYPGPIPSSKETAIIMLADSVEAAVRSIQEPTQGKIEEMINNIIEARLSDGQLNQCELTLHDIEKIRRAFLKSLLGIYHQRIEYPTDKSVMRQKKIESSKEKRK</sequence>
<keyword evidence="4" id="KW-1185">Reference proteome</keyword>
<feature type="domain" description="HD/PDEase" evidence="2">
    <location>
        <begin position="466"/>
        <end position="624"/>
    </location>
</feature>
<feature type="transmembrane region" description="Helical" evidence="1">
    <location>
        <begin position="384"/>
        <end position="405"/>
    </location>
</feature>
<dbReference type="Proteomes" id="UP000000814">
    <property type="component" value="Chromosome"/>
</dbReference>
<protein>
    <submittedName>
        <fullName evidence="3">Membrane protein containing HD superfamily hydrolase domain, YQFF ortholog</fullName>
    </submittedName>
</protein>
<dbReference type="Gene3D" id="1.10.3210.10">
    <property type="entry name" value="Hypothetical protein af1432"/>
    <property type="match status" value="1"/>
</dbReference>
<feature type="transmembrane region" description="Helical" evidence="1">
    <location>
        <begin position="347"/>
        <end position="372"/>
    </location>
</feature>
<proteinExistence type="predicted"/>
<dbReference type="PANTHER" id="PTHR36442">
    <property type="entry name" value="CYCLIC-DI-AMP PHOSPHODIESTERASE PGPH"/>
    <property type="match status" value="1"/>
</dbReference>
<feature type="transmembrane region" description="Helical" evidence="1">
    <location>
        <begin position="12"/>
        <end position="33"/>
    </location>
</feature>
<feature type="transmembrane region" description="Helical" evidence="1">
    <location>
        <begin position="294"/>
        <end position="312"/>
    </location>
</feature>
<evidence type="ECO:0000256" key="1">
    <source>
        <dbReference type="SAM" id="Phobius"/>
    </source>
</evidence>
<dbReference type="PANTHER" id="PTHR36442:SF1">
    <property type="entry name" value="CYCLIC-DI-AMP PHOSPHODIESTERASE PGPH"/>
    <property type="match status" value="1"/>
</dbReference>
<dbReference type="InterPro" id="IPR011621">
    <property type="entry name" value="Metal-dep_PHydrolase_7TM_intra"/>
</dbReference>
<dbReference type="InterPro" id="IPR011624">
    <property type="entry name" value="Metal-dep_PHydrolase_7TM_extra"/>
</dbReference>
<organism evidence="3 4">
    <name type="scientific">Clostridium acetobutylicum (strain ATCC 824 / DSM 792 / JCM 1419 / IAM 19013 / LMG 5710 / NBRC 13948 / NRRL B-527 / VKM B-1787 / 2291 / W)</name>
    <dbReference type="NCBI Taxonomy" id="272562"/>
    <lineage>
        <taxon>Bacteria</taxon>
        <taxon>Bacillati</taxon>
        <taxon>Bacillota</taxon>
        <taxon>Clostridia</taxon>
        <taxon>Eubacteriales</taxon>
        <taxon>Clostridiaceae</taxon>
        <taxon>Clostridium</taxon>
    </lineage>
</organism>
<dbReference type="InterPro" id="IPR003607">
    <property type="entry name" value="HD/PDEase_dom"/>
</dbReference>
<dbReference type="Pfam" id="PF07697">
    <property type="entry name" value="7TMR-HDED"/>
    <property type="match status" value="1"/>
</dbReference>
<dbReference type="InterPro" id="IPR052722">
    <property type="entry name" value="PgpH_phosphodiesterase"/>
</dbReference>
<dbReference type="GO" id="GO:0016787">
    <property type="term" value="F:hydrolase activity"/>
    <property type="evidence" value="ECO:0007669"/>
    <property type="project" value="UniProtKB-KW"/>
</dbReference>
<dbReference type="STRING" id="272562.CA_C1292"/>